<evidence type="ECO:0000259" key="6">
    <source>
        <dbReference type="PROSITE" id="PS50249"/>
    </source>
</evidence>
<keyword evidence="3" id="KW-0378">Hydrolase</keyword>
<sequence>MIVELTSGVLATLHEDARRAAPEECCGLLLGRGQRIDEARAAANLAENRHVHFEIDPVVLLAAHKEVRAGGPEVIGYYHSHPTGICVPSATDRQHSTGDSRIWAIIAESEVAFWRDNANGFEALPFRVVE</sequence>
<dbReference type="AlphaFoldDB" id="A0A1D8A3X6"/>
<dbReference type="EMBL" id="CP017075">
    <property type="protein sequence ID" value="AOR76786.1"/>
    <property type="molecule type" value="Genomic_DNA"/>
</dbReference>
<evidence type="ECO:0000313" key="8">
    <source>
        <dbReference type="Proteomes" id="UP000094626"/>
    </source>
</evidence>
<dbReference type="Gene3D" id="3.40.140.10">
    <property type="entry name" value="Cytidine Deaminase, domain 2"/>
    <property type="match status" value="1"/>
</dbReference>
<dbReference type="GO" id="GO:0006508">
    <property type="term" value="P:proteolysis"/>
    <property type="evidence" value="ECO:0007669"/>
    <property type="project" value="UniProtKB-KW"/>
</dbReference>
<dbReference type="PANTHER" id="PTHR34858">
    <property type="entry name" value="CYSO-CYSTEINE PEPTIDASE"/>
    <property type="match status" value="1"/>
</dbReference>
<proteinExistence type="predicted"/>
<evidence type="ECO:0000313" key="7">
    <source>
        <dbReference type="EMBL" id="AOR76786.1"/>
    </source>
</evidence>
<organism evidence="7 8">
    <name type="scientific">Novosphingobium resinovorum</name>
    <dbReference type="NCBI Taxonomy" id="158500"/>
    <lineage>
        <taxon>Bacteria</taxon>
        <taxon>Pseudomonadati</taxon>
        <taxon>Pseudomonadota</taxon>
        <taxon>Alphaproteobacteria</taxon>
        <taxon>Sphingomonadales</taxon>
        <taxon>Sphingomonadaceae</taxon>
        <taxon>Novosphingobium</taxon>
    </lineage>
</organism>
<keyword evidence="2" id="KW-0479">Metal-binding</keyword>
<keyword evidence="8" id="KW-1185">Reference proteome</keyword>
<dbReference type="RefSeq" id="WP_037517688.1">
    <property type="nucleotide sequence ID" value="NZ_CP017075.1"/>
</dbReference>
<dbReference type="InterPro" id="IPR051929">
    <property type="entry name" value="VirAsm_ModProt"/>
</dbReference>
<dbReference type="InterPro" id="IPR037518">
    <property type="entry name" value="MPN"/>
</dbReference>
<dbReference type="KEGG" id="nre:BES08_08520"/>
<accession>A0A1D8A3X6</accession>
<evidence type="ECO:0000256" key="1">
    <source>
        <dbReference type="ARBA" id="ARBA00022670"/>
    </source>
</evidence>
<dbReference type="GO" id="GO:0008235">
    <property type="term" value="F:metalloexopeptidase activity"/>
    <property type="evidence" value="ECO:0007669"/>
    <property type="project" value="TreeGrafter"/>
</dbReference>
<dbReference type="Pfam" id="PF14464">
    <property type="entry name" value="Prok-JAB"/>
    <property type="match status" value="1"/>
</dbReference>
<name>A0A1D8A3X6_9SPHN</name>
<dbReference type="InterPro" id="IPR028090">
    <property type="entry name" value="JAB_dom_prok"/>
</dbReference>
<evidence type="ECO:0000256" key="5">
    <source>
        <dbReference type="ARBA" id="ARBA00023049"/>
    </source>
</evidence>
<dbReference type="PROSITE" id="PS50249">
    <property type="entry name" value="MPN"/>
    <property type="match status" value="1"/>
</dbReference>
<dbReference type="PANTHER" id="PTHR34858:SF1">
    <property type="entry name" value="CYSO-CYSTEINE PEPTIDASE"/>
    <property type="match status" value="1"/>
</dbReference>
<feature type="domain" description="MPN" evidence="6">
    <location>
        <begin position="3"/>
        <end position="130"/>
    </location>
</feature>
<protein>
    <submittedName>
        <fullName evidence="7">Peptidase</fullName>
    </submittedName>
</protein>
<keyword evidence="1" id="KW-0645">Protease</keyword>
<evidence type="ECO:0000256" key="4">
    <source>
        <dbReference type="ARBA" id="ARBA00022833"/>
    </source>
</evidence>
<dbReference type="SUPFAM" id="SSF102712">
    <property type="entry name" value="JAB1/MPN domain"/>
    <property type="match status" value="1"/>
</dbReference>
<dbReference type="Proteomes" id="UP000094626">
    <property type="component" value="Chromosome"/>
</dbReference>
<evidence type="ECO:0000256" key="3">
    <source>
        <dbReference type="ARBA" id="ARBA00022801"/>
    </source>
</evidence>
<keyword evidence="5" id="KW-0482">Metalloprotease</keyword>
<dbReference type="GO" id="GO:0008270">
    <property type="term" value="F:zinc ion binding"/>
    <property type="evidence" value="ECO:0007669"/>
    <property type="project" value="TreeGrafter"/>
</dbReference>
<gene>
    <name evidence="7" type="ORF">BES08_08520</name>
</gene>
<dbReference type="CDD" id="cd08070">
    <property type="entry name" value="MPN_like"/>
    <property type="match status" value="1"/>
</dbReference>
<reference evidence="8" key="1">
    <citation type="journal article" date="2017" name="J. Biotechnol.">
        <title>Complete genome sequence of Novosphingobium resinovorum SA1, a versatile xenobiotic-degrading bacterium capable of utilizing sulfanilic acid.</title>
        <authorList>
            <person name="Hegedus B."/>
            <person name="Kos P.B."/>
            <person name="Balint B."/>
            <person name="Maroti G."/>
            <person name="Gan H.M."/>
            <person name="Perei K."/>
            <person name="Rakhely G."/>
        </authorList>
    </citation>
    <scope>NUCLEOTIDE SEQUENCE [LARGE SCALE GENOMIC DNA]</scope>
    <source>
        <strain evidence="8">SA1</strain>
    </source>
</reference>
<dbReference type="OrthoDB" id="9802958at2"/>
<keyword evidence="4" id="KW-0862">Zinc</keyword>
<evidence type="ECO:0000256" key="2">
    <source>
        <dbReference type="ARBA" id="ARBA00022723"/>
    </source>
</evidence>